<keyword evidence="4" id="KW-1185">Reference proteome</keyword>
<dbReference type="HOGENOM" id="CLU_010176_0_0_1"/>
<keyword evidence="2" id="KW-0812">Transmembrane</keyword>
<feature type="region of interest" description="Disordered" evidence="1">
    <location>
        <begin position="927"/>
        <end position="955"/>
    </location>
</feature>
<evidence type="ECO:0000256" key="1">
    <source>
        <dbReference type="SAM" id="MobiDB-lite"/>
    </source>
</evidence>
<proteinExistence type="predicted"/>
<dbReference type="OMA" id="RIWHEFW"/>
<feature type="transmembrane region" description="Helical" evidence="2">
    <location>
        <begin position="380"/>
        <end position="401"/>
    </location>
</feature>
<organism evidence="3 4">
    <name type="scientific">Globisporangium ultimum (strain ATCC 200006 / CBS 805.95 / DAOM BR144)</name>
    <name type="common">Pythium ultimum</name>
    <dbReference type="NCBI Taxonomy" id="431595"/>
    <lineage>
        <taxon>Eukaryota</taxon>
        <taxon>Sar</taxon>
        <taxon>Stramenopiles</taxon>
        <taxon>Oomycota</taxon>
        <taxon>Peronosporomycetes</taxon>
        <taxon>Pythiales</taxon>
        <taxon>Pythiaceae</taxon>
        <taxon>Globisporangium</taxon>
    </lineage>
</organism>
<dbReference type="Proteomes" id="UP000019132">
    <property type="component" value="Unassembled WGS sequence"/>
</dbReference>
<dbReference type="EMBL" id="GL376607">
    <property type="status" value="NOT_ANNOTATED_CDS"/>
    <property type="molecule type" value="Genomic_DNA"/>
</dbReference>
<accession>K3X6R1</accession>
<feature type="transmembrane region" description="Helical" evidence="2">
    <location>
        <begin position="128"/>
        <end position="149"/>
    </location>
</feature>
<protein>
    <submittedName>
        <fullName evidence="3">Uncharacterized protein</fullName>
    </submittedName>
</protein>
<reference evidence="4" key="2">
    <citation type="submission" date="2010-04" db="EMBL/GenBank/DDBJ databases">
        <authorList>
            <person name="Buell R."/>
            <person name="Hamilton J."/>
            <person name="Hostetler J."/>
        </authorList>
    </citation>
    <scope>NUCLEOTIDE SEQUENCE [LARGE SCALE GENOMIC DNA]</scope>
    <source>
        <strain evidence="4">DAOM:BR144</strain>
    </source>
</reference>
<feature type="transmembrane region" description="Helical" evidence="2">
    <location>
        <begin position="407"/>
        <end position="429"/>
    </location>
</feature>
<dbReference type="eggNOG" id="ENOG502QVFY">
    <property type="taxonomic scope" value="Eukaryota"/>
</dbReference>
<dbReference type="AlphaFoldDB" id="K3X6R1"/>
<dbReference type="EnsemblProtists" id="PYU1_T012910">
    <property type="protein sequence ID" value="PYU1_T012910"/>
    <property type="gene ID" value="PYU1_G012883"/>
</dbReference>
<feature type="transmembrane region" description="Helical" evidence="2">
    <location>
        <begin position="347"/>
        <end position="368"/>
    </location>
</feature>
<reference evidence="3" key="3">
    <citation type="submission" date="2015-02" db="UniProtKB">
        <authorList>
            <consortium name="EnsemblProtists"/>
        </authorList>
    </citation>
    <scope>IDENTIFICATION</scope>
    <source>
        <strain evidence="3">DAOM BR144</strain>
    </source>
</reference>
<dbReference type="InParanoid" id="K3X6R1"/>
<evidence type="ECO:0000313" key="4">
    <source>
        <dbReference type="Proteomes" id="UP000019132"/>
    </source>
</evidence>
<keyword evidence="2" id="KW-0472">Membrane</keyword>
<keyword evidence="2" id="KW-1133">Transmembrane helix</keyword>
<reference evidence="4" key="1">
    <citation type="journal article" date="2010" name="Genome Biol.">
        <title>Genome sequence of the necrotrophic plant pathogen Pythium ultimum reveals original pathogenicity mechanisms and effector repertoire.</title>
        <authorList>
            <person name="Levesque C.A."/>
            <person name="Brouwer H."/>
            <person name="Cano L."/>
            <person name="Hamilton J.P."/>
            <person name="Holt C."/>
            <person name="Huitema E."/>
            <person name="Raffaele S."/>
            <person name="Robideau G.P."/>
            <person name="Thines M."/>
            <person name="Win J."/>
            <person name="Zerillo M.M."/>
            <person name="Beakes G.W."/>
            <person name="Boore J.L."/>
            <person name="Busam D."/>
            <person name="Dumas B."/>
            <person name="Ferriera S."/>
            <person name="Fuerstenberg S.I."/>
            <person name="Gachon C.M."/>
            <person name="Gaulin E."/>
            <person name="Govers F."/>
            <person name="Grenville-Briggs L."/>
            <person name="Horner N."/>
            <person name="Hostetler J."/>
            <person name="Jiang R.H."/>
            <person name="Johnson J."/>
            <person name="Krajaejun T."/>
            <person name="Lin H."/>
            <person name="Meijer H.J."/>
            <person name="Moore B."/>
            <person name="Morris P."/>
            <person name="Phuntmart V."/>
            <person name="Puiu D."/>
            <person name="Shetty J."/>
            <person name="Stajich J.E."/>
            <person name="Tripathy S."/>
            <person name="Wawra S."/>
            <person name="van West P."/>
            <person name="Whitty B.R."/>
            <person name="Coutinho P.M."/>
            <person name="Henrissat B."/>
            <person name="Martin F."/>
            <person name="Thomas P.D."/>
            <person name="Tyler B.M."/>
            <person name="De Vries R.P."/>
            <person name="Kamoun S."/>
            <person name="Yandell M."/>
            <person name="Tisserat N."/>
            <person name="Buell C.R."/>
        </authorList>
    </citation>
    <scope>NUCLEOTIDE SEQUENCE</scope>
    <source>
        <strain evidence="4">DAOM:BR144</strain>
    </source>
</reference>
<evidence type="ECO:0000256" key="2">
    <source>
        <dbReference type="SAM" id="Phobius"/>
    </source>
</evidence>
<evidence type="ECO:0000313" key="3">
    <source>
        <dbReference type="EnsemblProtists" id="PYU1_T012910"/>
    </source>
</evidence>
<name>K3X6R1_GLOUD</name>
<sequence length="955" mass="108299">MVQQGVIDVYNSPLTRLIVQEGFANLDKAFTESRESLDAAMTAIVNGVGVGACTSFLATLPPLLRFEILRDFCQTVSLFFTNLYGTILDNQDSPIVRNIQAVFRAIYDIVSANFSAIWSNKREQLIDFGYILLLVCICIGYVCFLWFAFMGRHLHKRSDEVRHGHEGTTWAQLAATQQTRVKVFTYVITGCLTIYLPLTRLSVEILIAAIVKKPATENNGKPNMLSTNLIKERYGDLKIWSLLEFLAVVLLVTFTIPLPLLLMRAIKENRPTGSLENPLVTYDLDGEEVPFDDKVYARLIANDPAQLRCPYRSLYAGFESKWSFYKVFQLLFKVALILPLITVQQLGIRGAISCAIYLLIVTLTSYGTPFSDPLNNFMEVSGKITALVTCIGGMILAFGVSSKLESIIGAIVNIVNLVNLVVMLGVMLFSMKKTRQFIKNWLGMLTFSDTVRDILDGPSAQIIPQWDLDREIKHRVWHAFWKTILLSFKNNELVQRLHALEQAVVASGMQNIKRHWEGQRNEYVAQMRMAARTMLEGVDVYWNNSTGARDGHLDSQTCFGKMYITPYPFHCVMVYDDAKDEAIIRDDKFSEFLFLNFSPAIVEKRLLRQKLRALGATGVQIYFSFTRQEHVTVEDGTITRTTTDAQGNSHTHTETRHTNVEFTCHYTMGVITVDANSKDRAMADGFLVSMTYRDGYGDAVAPHTGVVHHQTNRVAVMGPEHIGLTAAMQDSRQLQHIFAQTQVHWAPALAELQNMHCVYRQQLIEKHNETNNVLGDGFWYFVYNNPTLDRAALERYLTTEEQNPLLRALPQTQPAALSFLYKRVAFVQSHRAAGFWFLFWDDVFVCNGAMSRLQPFKADLDPLESTSICYRVVKRDELERWLAERRLRGKPLGVLTVLLMRKTLFHDKLLTLLYEQLHRHTHPHECAVGGDSKGAPQATNARRVVPWTTALETPS</sequence>
<dbReference type="STRING" id="431595.K3X6R1"/>
<dbReference type="VEuPathDB" id="FungiDB:PYU1_G012883"/>
<feature type="transmembrane region" description="Helical" evidence="2">
    <location>
        <begin position="239"/>
        <end position="262"/>
    </location>
</feature>